<protein>
    <recommendedName>
        <fullName evidence="3">Shikimate kinase</fullName>
    </recommendedName>
</protein>
<organism evidence="1 2">
    <name type="scientific">Pedobacter kyungheensis</name>
    <dbReference type="NCBI Taxonomy" id="1069985"/>
    <lineage>
        <taxon>Bacteria</taxon>
        <taxon>Pseudomonadati</taxon>
        <taxon>Bacteroidota</taxon>
        <taxon>Sphingobacteriia</taxon>
        <taxon>Sphingobacteriales</taxon>
        <taxon>Sphingobacteriaceae</taxon>
        <taxon>Pedobacter</taxon>
    </lineage>
</organism>
<gene>
    <name evidence="1" type="ORF">OC25_05950</name>
</gene>
<sequence>MKTIVFGPSGSGKTYLAGYLAKQGLPAYDADQIEGLCSWYSQSGIRVSPPASAEQALNNGYSFLWSRKVLIKFLDNRPEVFVFGGSGNVFNMIDLFDRAYFLKVDKNVQLERLNSIHRPAPMMDFDRKGAVIWGDRLEQEALKQNIPFIDANQSPEEIYKQFRTTI</sequence>
<proteinExistence type="predicted"/>
<dbReference type="InterPro" id="IPR027417">
    <property type="entry name" value="P-loop_NTPase"/>
</dbReference>
<dbReference type="EMBL" id="JSYN01000005">
    <property type="protein sequence ID" value="KIA95386.1"/>
    <property type="molecule type" value="Genomic_DNA"/>
</dbReference>
<dbReference type="SUPFAM" id="SSF52540">
    <property type="entry name" value="P-loop containing nucleoside triphosphate hydrolases"/>
    <property type="match status" value="1"/>
</dbReference>
<name>A0A0C1DCL9_9SPHI</name>
<evidence type="ECO:0008006" key="3">
    <source>
        <dbReference type="Google" id="ProtNLM"/>
    </source>
</evidence>
<evidence type="ECO:0000313" key="2">
    <source>
        <dbReference type="Proteomes" id="UP000031246"/>
    </source>
</evidence>
<keyword evidence="2" id="KW-1185">Reference proteome</keyword>
<evidence type="ECO:0000313" key="1">
    <source>
        <dbReference type="EMBL" id="KIA95386.1"/>
    </source>
</evidence>
<dbReference type="OrthoDB" id="9813917at2"/>
<comment type="caution">
    <text evidence="1">The sequence shown here is derived from an EMBL/GenBank/DDBJ whole genome shotgun (WGS) entry which is preliminary data.</text>
</comment>
<reference evidence="1 2" key="1">
    <citation type="submission" date="2014-10" db="EMBL/GenBank/DDBJ databases">
        <title>Pedobacter Kyungheensis.</title>
        <authorList>
            <person name="Anderson B.M."/>
            <person name="Newman J.D."/>
        </authorList>
    </citation>
    <scope>NUCLEOTIDE SEQUENCE [LARGE SCALE GENOMIC DNA]</scope>
    <source>
        <strain evidence="1 2">KACC 16221</strain>
    </source>
</reference>
<dbReference type="AlphaFoldDB" id="A0A0C1DCL9"/>
<dbReference type="Proteomes" id="UP000031246">
    <property type="component" value="Unassembled WGS sequence"/>
</dbReference>
<dbReference type="Gene3D" id="3.40.50.300">
    <property type="entry name" value="P-loop containing nucleotide triphosphate hydrolases"/>
    <property type="match status" value="1"/>
</dbReference>
<dbReference type="RefSeq" id="WP_039472850.1">
    <property type="nucleotide sequence ID" value="NZ_JSYN01000005.1"/>
</dbReference>
<accession>A0A0C1DCL9</accession>